<keyword evidence="2" id="KW-0378">Hydrolase</keyword>
<feature type="chain" id="PRO_5031477546" description="RNA helicase" evidence="7">
    <location>
        <begin position="19"/>
        <end position="559"/>
    </location>
</feature>
<dbReference type="CDD" id="cd18787">
    <property type="entry name" value="SF2_C_DEAD"/>
    <property type="match status" value="1"/>
</dbReference>
<evidence type="ECO:0000256" key="1">
    <source>
        <dbReference type="ARBA" id="ARBA00022741"/>
    </source>
</evidence>
<evidence type="ECO:0000256" key="3">
    <source>
        <dbReference type="ARBA" id="ARBA00022806"/>
    </source>
</evidence>
<dbReference type="PROSITE" id="PS51195">
    <property type="entry name" value="Q_MOTIF"/>
    <property type="match status" value="1"/>
</dbReference>
<dbReference type="PANTHER" id="PTHR47959">
    <property type="entry name" value="ATP-DEPENDENT RNA HELICASE RHLE-RELATED"/>
    <property type="match status" value="1"/>
</dbReference>
<dbReference type="InterPro" id="IPR014001">
    <property type="entry name" value="Helicase_ATP-bd"/>
</dbReference>
<evidence type="ECO:0000256" key="4">
    <source>
        <dbReference type="ARBA" id="ARBA00022840"/>
    </source>
</evidence>
<name>A0A7S0P308_9EUKA</name>
<dbReference type="InterPro" id="IPR011545">
    <property type="entry name" value="DEAD/DEAH_box_helicase_dom"/>
</dbReference>
<dbReference type="InterPro" id="IPR050079">
    <property type="entry name" value="DEAD_box_RNA_helicase"/>
</dbReference>
<keyword evidence="1" id="KW-0547">Nucleotide-binding</keyword>
<proteinExistence type="predicted"/>
<gene>
    <name evidence="11" type="ORF">CLEP1334_LOCUS24490</name>
</gene>
<keyword evidence="7" id="KW-0732">Signal</keyword>
<accession>A0A7S0P308</accession>
<evidence type="ECO:0000256" key="5">
    <source>
        <dbReference type="PROSITE-ProRule" id="PRU00552"/>
    </source>
</evidence>
<dbReference type="PROSITE" id="PS51192">
    <property type="entry name" value="HELICASE_ATP_BIND_1"/>
    <property type="match status" value="1"/>
</dbReference>
<evidence type="ECO:0000259" key="9">
    <source>
        <dbReference type="PROSITE" id="PS51194"/>
    </source>
</evidence>
<evidence type="ECO:0000259" key="10">
    <source>
        <dbReference type="PROSITE" id="PS51195"/>
    </source>
</evidence>
<organism evidence="11">
    <name type="scientific">Calcidiscus leptoporus</name>
    <dbReference type="NCBI Taxonomy" id="127549"/>
    <lineage>
        <taxon>Eukaryota</taxon>
        <taxon>Haptista</taxon>
        <taxon>Haptophyta</taxon>
        <taxon>Prymnesiophyceae</taxon>
        <taxon>Coccolithales</taxon>
        <taxon>Calcidiscaceae</taxon>
        <taxon>Calcidiscus</taxon>
    </lineage>
</organism>
<feature type="domain" description="Helicase C-terminal" evidence="9">
    <location>
        <begin position="377"/>
        <end position="538"/>
    </location>
</feature>
<dbReference type="GO" id="GO:0005524">
    <property type="term" value="F:ATP binding"/>
    <property type="evidence" value="ECO:0007669"/>
    <property type="project" value="UniProtKB-KW"/>
</dbReference>
<dbReference type="Pfam" id="PF00270">
    <property type="entry name" value="DEAD"/>
    <property type="match status" value="1"/>
</dbReference>
<dbReference type="InterPro" id="IPR027417">
    <property type="entry name" value="P-loop_NTPase"/>
</dbReference>
<dbReference type="Gene3D" id="3.40.50.300">
    <property type="entry name" value="P-loop containing nucleotide triphosphate hydrolases"/>
    <property type="match status" value="2"/>
</dbReference>
<dbReference type="AlphaFoldDB" id="A0A7S0P308"/>
<dbReference type="PANTHER" id="PTHR47959:SF1">
    <property type="entry name" value="ATP-DEPENDENT RNA HELICASE DBPA"/>
    <property type="match status" value="1"/>
</dbReference>
<evidence type="ECO:0000313" key="11">
    <source>
        <dbReference type="EMBL" id="CAD8549200.1"/>
    </source>
</evidence>
<evidence type="ECO:0000256" key="7">
    <source>
        <dbReference type="SAM" id="SignalP"/>
    </source>
</evidence>
<feature type="domain" description="DEAD-box RNA helicase Q" evidence="10">
    <location>
        <begin position="94"/>
        <end position="122"/>
    </location>
</feature>
<protein>
    <recommendedName>
        <fullName evidence="12">RNA helicase</fullName>
    </recommendedName>
</protein>
<reference evidence="11" key="1">
    <citation type="submission" date="2021-01" db="EMBL/GenBank/DDBJ databases">
        <authorList>
            <person name="Corre E."/>
            <person name="Pelletier E."/>
            <person name="Niang G."/>
            <person name="Scheremetjew M."/>
            <person name="Finn R."/>
            <person name="Kale V."/>
            <person name="Holt S."/>
            <person name="Cochrane G."/>
            <person name="Meng A."/>
            <person name="Brown T."/>
            <person name="Cohen L."/>
        </authorList>
    </citation>
    <scope>NUCLEOTIDE SEQUENCE</scope>
    <source>
        <strain evidence="11">RCC1130</strain>
    </source>
</reference>
<feature type="signal peptide" evidence="7">
    <location>
        <begin position="1"/>
        <end position="18"/>
    </location>
</feature>
<feature type="short sequence motif" description="Q motif" evidence="5">
    <location>
        <begin position="94"/>
        <end position="122"/>
    </location>
</feature>
<feature type="region of interest" description="Disordered" evidence="6">
    <location>
        <begin position="283"/>
        <end position="315"/>
    </location>
</feature>
<keyword evidence="4" id="KW-0067">ATP-binding</keyword>
<evidence type="ECO:0000256" key="2">
    <source>
        <dbReference type="ARBA" id="ARBA00022801"/>
    </source>
</evidence>
<feature type="domain" description="Helicase ATP-binding" evidence="8">
    <location>
        <begin position="125"/>
        <end position="362"/>
    </location>
</feature>
<keyword evidence="3" id="KW-0347">Helicase</keyword>
<dbReference type="GO" id="GO:0016787">
    <property type="term" value="F:hydrolase activity"/>
    <property type="evidence" value="ECO:0007669"/>
    <property type="project" value="UniProtKB-KW"/>
</dbReference>
<dbReference type="InterPro" id="IPR001650">
    <property type="entry name" value="Helicase_C-like"/>
</dbReference>
<evidence type="ECO:0000259" key="8">
    <source>
        <dbReference type="PROSITE" id="PS51192"/>
    </source>
</evidence>
<dbReference type="SUPFAM" id="SSF52540">
    <property type="entry name" value="P-loop containing nucleoside triphosphate hydrolases"/>
    <property type="match status" value="1"/>
</dbReference>
<dbReference type="GO" id="GO:0003676">
    <property type="term" value="F:nucleic acid binding"/>
    <property type="evidence" value="ECO:0007669"/>
    <property type="project" value="InterPro"/>
</dbReference>
<dbReference type="Pfam" id="PF00271">
    <property type="entry name" value="Helicase_C"/>
    <property type="match status" value="1"/>
</dbReference>
<dbReference type="GO" id="GO:0003724">
    <property type="term" value="F:RNA helicase activity"/>
    <property type="evidence" value="ECO:0007669"/>
    <property type="project" value="InterPro"/>
</dbReference>
<dbReference type="PROSITE" id="PS51194">
    <property type="entry name" value="HELICASE_CTER"/>
    <property type="match status" value="1"/>
</dbReference>
<evidence type="ECO:0000256" key="6">
    <source>
        <dbReference type="SAM" id="MobiDB-lite"/>
    </source>
</evidence>
<dbReference type="EMBL" id="HBER01048795">
    <property type="protein sequence ID" value="CAD8549200.1"/>
    <property type="molecule type" value="Transcribed_RNA"/>
</dbReference>
<evidence type="ECO:0008006" key="12">
    <source>
        <dbReference type="Google" id="ProtNLM"/>
    </source>
</evidence>
<dbReference type="SMART" id="SM00490">
    <property type="entry name" value="HELICc"/>
    <property type="match status" value="1"/>
</dbReference>
<sequence length="559" mass="60071">MRRAVMLLLPSAIPASLTRTVLRPITTALQSSSRSSLSTAAASRFFPTLQSRSAHVPLWTRNAGRARCSLCAAESGAAPDISGCDPADANRATAGFETLGIHALLLPGLGHLGVSSPTEIQSLAVPTIIAGGDTVILDETGSGKTLAYALPVLHAMLEERAELADSGPGCALPSQALFLVPNSELAVQVRDVLQCLIDPLPPAARLRASALTEPEANGDADLLVATPNAAYRSWRGSYKGGLRGASRVRWLVLDEADQLLAGSFKPAARAQYPVEKVVEALKSDAKRHAPTRISASSRDDERKAAAKIRSASTAEARQRARMELRRLRAGDWASKQFVLAAATMPNAGLRNIDGHVRRCWPSATWVRTGREHREKARVRQFFVRVEPAQRADALRAAVEHGPAGRTLVFANTLASAEAAYDELRETCDAGLFHKERPPDERRALLAAFQSGALPVLVSTGLAARGIDFQEVAHVVQYEMAQNVVEFIHRVGRTARAGRAGVATNLYDESGSELVEAIQAAIEQKLPIDHLFSRKRSLRRRIKRYGQAALGDPCGESTGS</sequence>
<dbReference type="GO" id="GO:0005829">
    <property type="term" value="C:cytosol"/>
    <property type="evidence" value="ECO:0007669"/>
    <property type="project" value="TreeGrafter"/>
</dbReference>
<dbReference type="SMART" id="SM00487">
    <property type="entry name" value="DEXDc"/>
    <property type="match status" value="1"/>
</dbReference>
<dbReference type="InterPro" id="IPR014014">
    <property type="entry name" value="RNA_helicase_DEAD_Q_motif"/>
</dbReference>